<dbReference type="InterPro" id="IPR034294">
    <property type="entry name" value="Aquaporin_transptr"/>
</dbReference>
<dbReference type="PANTHER" id="PTHR19139:SF199">
    <property type="entry name" value="MIP17260P"/>
    <property type="match status" value="1"/>
</dbReference>
<dbReference type="InterPro" id="IPR000425">
    <property type="entry name" value="MIP"/>
</dbReference>
<evidence type="ECO:0000256" key="1">
    <source>
        <dbReference type="ARBA" id="ARBA00004651"/>
    </source>
</evidence>
<evidence type="ECO:0000256" key="5">
    <source>
        <dbReference type="ARBA" id="ARBA00022692"/>
    </source>
</evidence>
<dbReference type="GO" id="GO:0015250">
    <property type="term" value="F:water channel activity"/>
    <property type="evidence" value="ECO:0007669"/>
    <property type="project" value="TreeGrafter"/>
</dbReference>
<evidence type="ECO:0000256" key="2">
    <source>
        <dbReference type="ARBA" id="ARBA00006175"/>
    </source>
</evidence>
<evidence type="ECO:0000256" key="8">
    <source>
        <dbReference type="RuleBase" id="RU000477"/>
    </source>
</evidence>
<evidence type="ECO:0000256" key="3">
    <source>
        <dbReference type="ARBA" id="ARBA00022448"/>
    </source>
</evidence>
<comment type="caution">
    <text evidence="11">The sequence shown here is derived from an EMBL/GenBank/DDBJ whole genome shotgun (WGS) entry which is preliminary data.</text>
</comment>
<feature type="transmembrane region" description="Helical" evidence="9">
    <location>
        <begin position="39"/>
        <end position="58"/>
    </location>
</feature>
<dbReference type="GO" id="GO:0005886">
    <property type="term" value="C:plasma membrane"/>
    <property type="evidence" value="ECO:0007669"/>
    <property type="project" value="UniProtKB-SubCell"/>
</dbReference>
<keyword evidence="5 8" id="KW-0812">Transmembrane</keyword>
<feature type="transmembrane region" description="Helical" evidence="9">
    <location>
        <begin position="193"/>
        <end position="214"/>
    </location>
</feature>
<evidence type="ECO:0000256" key="9">
    <source>
        <dbReference type="SAM" id="Phobius"/>
    </source>
</evidence>
<dbReference type="EMBL" id="JAUHPX010000005">
    <property type="protein sequence ID" value="MDN4488352.1"/>
    <property type="molecule type" value="Genomic_DNA"/>
</dbReference>
<feature type="transmembrane region" description="Helical" evidence="9">
    <location>
        <begin position="64"/>
        <end position="82"/>
    </location>
</feature>
<keyword evidence="4" id="KW-1003">Cell membrane</keyword>
<dbReference type="PRINTS" id="PR00783">
    <property type="entry name" value="MINTRINSICP"/>
</dbReference>
<protein>
    <submittedName>
        <fullName evidence="11">Aquaporin</fullName>
    </submittedName>
</protein>
<dbReference type="SUPFAM" id="SSF81338">
    <property type="entry name" value="Aquaporin-like"/>
    <property type="match status" value="1"/>
</dbReference>
<dbReference type="EMBL" id="JAUHQB010000002">
    <property type="protein sequence ID" value="MDN4482723.1"/>
    <property type="molecule type" value="Genomic_DNA"/>
</dbReference>
<comment type="subcellular location">
    <subcellularLocation>
        <location evidence="1">Cell membrane</location>
        <topology evidence="1">Multi-pass membrane protein</topology>
    </subcellularLocation>
</comment>
<evidence type="ECO:0000256" key="7">
    <source>
        <dbReference type="ARBA" id="ARBA00023136"/>
    </source>
</evidence>
<evidence type="ECO:0000313" key="13">
    <source>
        <dbReference type="Proteomes" id="UP001172756"/>
    </source>
</evidence>
<dbReference type="PROSITE" id="PS00221">
    <property type="entry name" value="MIP"/>
    <property type="match status" value="1"/>
</dbReference>
<keyword evidence="7 9" id="KW-0472">Membrane</keyword>
<evidence type="ECO:0000256" key="4">
    <source>
        <dbReference type="ARBA" id="ARBA00022475"/>
    </source>
</evidence>
<dbReference type="Proteomes" id="UP001172756">
    <property type="component" value="Unassembled WGS sequence"/>
</dbReference>
<accession>A0AAW7M3X8</accession>
<feature type="transmembrane region" description="Helical" evidence="9">
    <location>
        <begin position="158"/>
        <end position="181"/>
    </location>
</feature>
<gene>
    <name evidence="10" type="ORF">QQ002_04110</name>
    <name evidence="11" type="ORF">QQX10_09245</name>
</gene>
<reference evidence="11" key="1">
    <citation type="submission" date="2023-06" db="EMBL/GenBank/DDBJ databases">
        <title>Sysu t00039.</title>
        <authorList>
            <person name="Gao L."/>
            <person name="Fang B.-Z."/>
            <person name="Li W.-J."/>
        </authorList>
    </citation>
    <scope>NUCLEOTIDE SEQUENCE</scope>
    <source>
        <strain evidence="11">SYSU T00039</strain>
    </source>
</reference>
<dbReference type="AlphaFoldDB" id="A0AAW7M3X8"/>
<reference evidence="10 13" key="2">
    <citation type="submission" date="2023-06" db="EMBL/GenBank/DDBJ databases">
        <title>SYSU T0a273.</title>
        <authorList>
            <person name="Gao L."/>
            <person name="Fang B.-Z."/>
            <person name="Li W.-J."/>
        </authorList>
    </citation>
    <scope>NUCLEOTIDE SEQUENCE [LARGE SCALE GENOMIC DNA]</scope>
    <source>
        <strain evidence="10 13">SYSU T0a273</strain>
    </source>
</reference>
<keyword evidence="6 9" id="KW-1133">Transmembrane helix</keyword>
<evidence type="ECO:0000256" key="6">
    <source>
        <dbReference type="ARBA" id="ARBA00022989"/>
    </source>
</evidence>
<organism evidence="11 12">
    <name type="scientific">Demequina lignilytica</name>
    <dbReference type="NCBI Taxonomy" id="3051663"/>
    <lineage>
        <taxon>Bacteria</taxon>
        <taxon>Bacillati</taxon>
        <taxon>Actinomycetota</taxon>
        <taxon>Actinomycetes</taxon>
        <taxon>Micrococcales</taxon>
        <taxon>Demequinaceae</taxon>
        <taxon>Demequina</taxon>
    </lineage>
</organism>
<dbReference type="InterPro" id="IPR022357">
    <property type="entry name" value="MIP_CS"/>
</dbReference>
<name>A0AAW7M3X8_9MICO</name>
<keyword evidence="3 8" id="KW-0813">Transport</keyword>
<feature type="transmembrane region" description="Helical" evidence="9">
    <location>
        <begin position="234"/>
        <end position="255"/>
    </location>
</feature>
<keyword evidence="12" id="KW-1185">Reference proteome</keyword>
<dbReference type="PANTHER" id="PTHR19139">
    <property type="entry name" value="AQUAPORIN TRANSPORTER"/>
    <property type="match status" value="1"/>
</dbReference>
<evidence type="ECO:0000313" key="12">
    <source>
        <dbReference type="Proteomes" id="UP001172737"/>
    </source>
</evidence>
<evidence type="ECO:0000313" key="10">
    <source>
        <dbReference type="EMBL" id="MDN4482723.1"/>
    </source>
</evidence>
<evidence type="ECO:0000313" key="11">
    <source>
        <dbReference type="EMBL" id="MDN4488352.1"/>
    </source>
</evidence>
<dbReference type="Pfam" id="PF00230">
    <property type="entry name" value="MIP"/>
    <property type="match status" value="1"/>
</dbReference>
<dbReference type="Proteomes" id="UP001172737">
    <property type="component" value="Unassembled WGS sequence"/>
</dbReference>
<comment type="similarity">
    <text evidence="2 8">Belongs to the MIP/aquaporin (TC 1.A.8) family.</text>
</comment>
<proteinExistence type="inferred from homology"/>
<dbReference type="InterPro" id="IPR023271">
    <property type="entry name" value="Aquaporin-like"/>
</dbReference>
<sequence length="282" mass="29551">MSNAPIDDDDTIFHEDLDLAAPEVEPAGPSLVTRMVLEALGTFLLVTLSLGVALFTSAFSETRITVGAAFGFSLWVIIVAIGRTTGGHVNPAVTLAAWIAGRFPGRDVAPYILAQVVGASAGGATLWALISANPNVSDGRALMDTVAIGYGEHSPTQFGLGAGLIAEVLGTAVFVGVILAATSARSTKNLAPVSIGIALFLMIMWTIPFTNAALNPARASGIALFSDTWALTQLWAWWLGPLVGAAIVGLLFRAFGPEEDLLSHQQAMVVEEIEVVEIIEER</sequence>
<dbReference type="Gene3D" id="1.20.1080.10">
    <property type="entry name" value="Glycerol uptake facilitator protein"/>
    <property type="match status" value="1"/>
</dbReference>
<dbReference type="RefSeq" id="WP_301119744.1">
    <property type="nucleotide sequence ID" value="NZ_JAUHPX010000005.1"/>
</dbReference>